<evidence type="ECO:0000313" key="1">
    <source>
        <dbReference type="EMBL" id="KAJ1113911.1"/>
    </source>
</evidence>
<dbReference type="AlphaFoldDB" id="A0AAV7ND62"/>
<sequence length="142" mass="15171">MEPSKVVKALKVLQDEGREDLLKEGVLEEAWVGLRRPKRLSAEGVSAAVADCTSPVRAGRKFRVKSATGRKVARSPVNEDTSDVVLPGPPLAVSKRQGICSLPRRQGSLLRMRVAAGGRSLVNAAAVARRGRMGAQSRFADA</sequence>
<accession>A0AAV7ND62</accession>
<evidence type="ECO:0000313" key="2">
    <source>
        <dbReference type="Proteomes" id="UP001066276"/>
    </source>
</evidence>
<keyword evidence="2" id="KW-1185">Reference proteome</keyword>
<reference evidence="1" key="1">
    <citation type="journal article" date="2022" name="bioRxiv">
        <title>Sequencing and chromosome-scale assembly of the giantPleurodeles waltlgenome.</title>
        <authorList>
            <person name="Brown T."/>
            <person name="Elewa A."/>
            <person name="Iarovenko S."/>
            <person name="Subramanian E."/>
            <person name="Araus A.J."/>
            <person name="Petzold A."/>
            <person name="Susuki M."/>
            <person name="Suzuki K.-i.T."/>
            <person name="Hayashi T."/>
            <person name="Toyoda A."/>
            <person name="Oliveira C."/>
            <person name="Osipova E."/>
            <person name="Leigh N.D."/>
            <person name="Simon A."/>
            <person name="Yun M.H."/>
        </authorList>
    </citation>
    <scope>NUCLEOTIDE SEQUENCE</scope>
    <source>
        <strain evidence="1">20211129_DDA</strain>
        <tissue evidence="1">Liver</tissue>
    </source>
</reference>
<dbReference type="Proteomes" id="UP001066276">
    <property type="component" value="Chromosome 8"/>
</dbReference>
<proteinExistence type="predicted"/>
<comment type="caution">
    <text evidence="1">The sequence shown here is derived from an EMBL/GenBank/DDBJ whole genome shotgun (WGS) entry which is preliminary data.</text>
</comment>
<name>A0AAV7ND62_PLEWA</name>
<protein>
    <submittedName>
        <fullName evidence="1">Uncharacterized protein</fullName>
    </submittedName>
</protein>
<dbReference type="EMBL" id="JANPWB010000012">
    <property type="protein sequence ID" value="KAJ1113911.1"/>
    <property type="molecule type" value="Genomic_DNA"/>
</dbReference>
<organism evidence="1 2">
    <name type="scientific">Pleurodeles waltl</name>
    <name type="common">Iberian ribbed newt</name>
    <dbReference type="NCBI Taxonomy" id="8319"/>
    <lineage>
        <taxon>Eukaryota</taxon>
        <taxon>Metazoa</taxon>
        <taxon>Chordata</taxon>
        <taxon>Craniata</taxon>
        <taxon>Vertebrata</taxon>
        <taxon>Euteleostomi</taxon>
        <taxon>Amphibia</taxon>
        <taxon>Batrachia</taxon>
        <taxon>Caudata</taxon>
        <taxon>Salamandroidea</taxon>
        <taxon>Salamandridae</taxon>
        <taxon>Pleurodelinae</taxon>
        <taxon>Pleurodeles</taxon>
    </lineage>
</organism>
<gene>
    <name evidence="1" type="ORF">NDU88_002151</name>
</gene>